<dbReference type="Pfam" id="PF11901">
    <property type="entry name" value="DM9"/>
    <property type="match status" value="1"/>
</dbReference>
<dbReference type="Proteomes" id="UP001142055">
    <property type="component" value="Chromosome 2"/>
</dbReference>
<protein>
    <submittedName>
        <fullName evidence="1">Uncharacterized protein</fullName>
    </submittedName>
</protein>
<keyword evidence="2" id="KW-1185">Reference proteome</keyword>
<comment type="caution">
    <text evidence="1">The sequence shown here is derived from an EMBL/GenBank/DDBJ whole genome shotgun (WGS) entry which is preliminary data.</text>
</comment>
<sequence>MGWKRDHNGEIPHHAVLAGYDRDNSPLYVGRAHYNGDMIPGKINPNHGRLYVSYGGKEHGVSHYEVLKNSDKYLWVHSRNGHRESGAVSGGRQSDGTKLYIGRATMHGATVIGKVHPGHGCLYVPYGGDEHKLHEYELLVKHEHHRRHRHHRHSSSSDTDSD</sequence>
<reference evidence="1" key="1">
    <citation type="submission" date="2022-12" db="EMBL/GenBank/DDBJ databases">
        <title>Genome assemblies of Blomia tropicalis.</title>
        <authorList>
            <person name="Cui Y."/>
        </authorList>
    </citation>
    <scope>NUCLEOTIDE SEQUENCE</scope>
    <source>
        <tissue evidence="1">Adult mites</tissue>
    </source>
</reference>
<dbReference type="OMA" id="FNWIRSG"/>
<gene>
    <name evidence="1" type="ORF">RDWZM_006432</name>
</gene>
<dbReference type="InterPro" id="IPR006616">
    <property type="entry name" value="DM9_repeat"/>
</dbReference>
<dbReference type="PANTHER" id="PTHR31649:SF1">
    <property type="entry name" value="FARNESOIC ACID O-METHYL TRANSFERASE DOMAIN-CONTAINING PROTEIN"/>
    <property type="match status" value="1"/>
</dbReference>
<organism evidence="1 2">
    <name type="scientific">Blomia tropicalis</name>
    <name type="common">Mite</name>
    <dbReference type="NCBI Taxonomy" id="40697"/>
    <lineage>
        <taxon>Eukaryota</taxon>
        <taxon>Metazoa</taxon>
        <taxon>Ecdysozoa</taxon>
        <taxon>Arthropoda</taxon>
        <taxon>Chelicerata</taxon>
        <taxon>Arachnida</taxon>
        <taxon>Acari</taxon>
        <taxon>Acariformes</taxon>
        <taxon>Sarcoptiformes</taxon>
        <taxon>Astigmata</taxon>
        <taxon>Glycyphagoidea</taxon>
        <taxon>Echimyopodidae</taxon>
        <taxon>Blomia</taxon>
    </lineage>
</organism>
<dbReference type="EMBL" id="JAPWDV010000002">
    <property type="protein sequence ID" value="KAJ6220620.1"/>
    <property type="molecule type" value="Genomic_DNA"/>
</dbReference>
<evidence type="ECO:0000313" key="1">
    <source>
        <dbReference type="EMBL" id="KAJ6220620.1"/>
    </source>
</evidence>
<dbReference type="AlphaFoldDB" id="A0A9Q0M7M9"/>
<accession>A0A9Q0M7M9</accession>
<dbReference type="SMART" id="SM00696">
    <property type="entry name" value="DM9"/>
    <property type="match status" value="2"/>
</dbReference>
<dbReference type="PANTHER" id="PTHR31649">
    <property type="entry name" value="AGAP009604-PA"/>
    <property type="match status" value="1"/>
</dbReference>
<evidence type="ECO:0000313" key="2">
    <source>
        <dbReference type="Proteomes" id="UP001142055"/>
    </source>
</evidence>
<name>A0A9Q0M7M9_BLOTA</name>
<proteinExistence type="predicted"/>